<dbReference type="PANTHER" id="PTHR30304">
    <property type="entry name" value="D-TAGATOSE-1,6-BISPHOSPHATE ALDOLASE"/>
    <property type="match status" value="1"/>
</dbReference>
<dbReference type="AlphaFoldDB" id="A0A380BUT5"/>
<dbReference type="PROSITE" id="PS00602">
    <property type="entry name" value="ALDOLASE_CLASS_II_1"/>
    <property type="match status" value="1"/>
</dbReference>
<name>A0A380BUT5_9STAP</name>
<dbReference type="PANTHER" id="PTHR30304:SF0">
    <property type="entry name" value="D-TAGATOSE-1,6-BISPHOSPHATE ALDOLASE SUBUNIT GATY-RELATED"/>
    <property type="match status" value="1"/>
</dbReference>
<keyword evidence="10 16" id="KW-0456">Lyase</keyword>
<evidence type="ECO:0000256" key="8">
    <source>
        <dbReference type="ARBA" id="ARBA00022833"/>
    </source>
</evidence>
<feature type="binding site" evidence="13">
    <location>
        <position position="176"/>
    </location>
    <ligand>
        <name>dihydroxyacetone phosphate</name>
        <dbReference type="ChEBI" id="CHEBI:57642"/>
    </ligand>
</feature>
<dbReference type="EMBL" id="BKAV01000015">
    <property type="protein sequence ID" value="GEQ00437.1"/>
    <property type="molecule type" value="Genomic_DNA"/>
</dbReference>
<dbReference type="Proteomes" id="UP000321598">
    <property type="component" value="Unassembled WGS sequence"/>
</dbReference>
<dbReference type="EC" id="4.1.2.13" evidence="5"/>
<dbReference type="SUPFAM" id="SSF51569">
    <property type="entry name" value="Aldolase"/>
    <property type="match status" value="1"/>
</dbReference>
<dbReference type="Proteomes" id="UP000254956">
    <property type="component" value="Unassembled WGS sequence"/>
</dbReference>
<dbReference type="CDD" id="cd00947">
    <property type="entry name" value="TBP_aldolase_IIB"/>
    <property type="match status" value="1"/>
</dbReference>
<dbReference type="EMBL" id="UGZE01000001">
    <property type="protein sequence ID" value="SUJ07650.1"/>
    <property type="molecule type" value="Genomic_DNA"/>
</dbReference>
<keyword evidence="7 14" id="KW-0479">Metal-binding</keyword>
<evidence type="ECO:0000256" key="4">
    <source>
        <dbReference type="ARBA" id="ARBA00005812"/>
    </source>
</evidence>
<evidence type="ECO:0000256" key="12">
    <source>
        <dbReference type="PIRSR" id="PIRSR001359-1"/>
    </source>
</evidence>
<evidence type="ECO:0000256" key="6">
    <source>
        <dbReference type="ARBA" id="ARBA00013779"/>
    </source>
</evidence>
<dbReference type="InterPro" id="IPR011289">
    <property type="entry name" value="Fruc_bis_ald_class-2"/>
</dbReference>
<comment type="function">
    <text evidence="2">Catalyzes the aldol condensation of dihydroxyacetone phosphate (DHAP or glycerone-phosphate) with glyceraldehyde 3-phosphate (G3P) to form fructose 1,6-bisphosphate (FBP) in gluconeogenesis and the reverse reaction in glycolysis.</text>
</comment>
<organism evidence="16 17">
    <name type="scientific">Staphylococcus arlettae</name>
    <dbReference type="NCBI Taxonomy" id="29378"/>
    <lineage>
        <taxon>Bacteria</taxon>
        <taxon>Bacillati</taxon>
        <taxon>Bacillota</taxon>
        <taxon>Bacilli</taxon>
        <taxon>Bacillales</taxon>
        <taxon>Staphylococcaceae</taxon>
        <taxon>Staphylococcus</taxon>
    </lineage>
</organism>
<evidence type="ECO:0000256" key="14">
    <source>
        <dbReference type="PIRSR" id="PIRSR001359-3"/>
    </source>
</evidence>
<evidence type="ECO:0000256" key="9">
    <source>
        <dbReference type="ARBA" id="ARBA00023152"/>
    </source>
</evidence>
<evidence type="ECO:0000256" key="7">
    <source>
        <dbReference type="ARBA" id="ARBA00022723"/>
    </source>
</evidence>
<comment type="cofactor">
    <cofactor evidence="14">
        <name>Zn(2+)</name>
        <dbReference type="ChEBI" id="CHEBI:29105"/>
    </cofactor>
    <text evidence="14">Binds 2 Zn(2+) ions per subunit. One is catalytic and the other provides a structural contribution.</text>
</comment>
<dbReference type="InterPro" id="IPR013785">
    <property type="entry name" value="Aldolase_TIM"/>
</dbReference>
<feature type="binding site" evidence="14">
    <location>
        <position position="132"/>
    </location>
    <ligand>
        <name>Zn(2+)</name>
        <dbReference type="ChEBI" id="CHEBI:29105"/>
        <label>2</label>
    </ligand>
</feature>
<dbReference type="Gene3D" id="3.20.20.70">
    <property type="entry name" value="Aldolase class I"/>
    <property type="match status" value="1"/>
</dbReference>
<sequence>MKSFIQQAKDEQYAIPQINVNGLIWIESILQAAEDTRSPIIVGTTDKVIEFLGGYQFICSVIKDKVKAMNITVPVIIHLDHGLTVDNCKKAVDAGYDSVMFDGSKLPIEENIKQTKEVVDYAHQHNVLVEGEIGAIGGNEDGVIGNVKYADFNDCLRLAKETQLDTLAPALGSVHGKYQGEPNLGFAEMKEIQNALDLPLVLHGASGISDEDLLKAIHLGHAKINFNTEINIAWSNQLRQTLNEDTSLFNPQQILNPSKEIIKTTVKAIIHKCTSQNRV</sequence>
<keyword evidence="18" id="KW-1185">Reference proteome</keyword>
<dbReference type="PIRSF" id="PIRSF001359">
    <property type="entry name" value="F_bP_aldolase_II"/>
    <property type="match status" value="1"/>
</dbReference>
<protein>
    <recommendedName>
        <fullName evidence="6">Fructose-bisphosphate aldolase</fullName>
        <ecNumber evidence="5">4.1.2.13</ecNumber>
    </recommendedName>
    <alternativeName>
        <fullName evidence="11">Fructose-1,6-bisphosphate aldolase</fullName>
    </alternativeName>
</protein>
<comment type="pathway">
    <text evidence="3">Carbohydrate degradation; glycolysis; D-glyceraldehyde 3-phosphate and glycerone phosphate from D-glucose: step 4/4.</text>
</comment>
<evidence type="ECO:0000256" key="13">
    <source>
        <dbReference type="PIRSR" id="PIRSR001359-2"/>
    </source>
</evidence>
<comment type="catalytic activity">
    <reaction evidence="1">
        <text>beta-D-fructose 1,6-bisphosphate = D-glyceraldehyde 3-phosphate + dihydroxyacetone phosphate</text>
        <dbReference type="Rhea" id="RHEA:14729"/>
        <dbReference type="ChEBI" id="CHEBI:32966"/>
        <dbReference type="ChEBI" id="CHEBI:57642"/>
        <dbReference type="ChEBI" id="CHEBI:59776"/>
        <dbReference type="EC" id="4.1.2.13"/>
    </reaction>
</comment>
<dbReference type="GO" id="GO:0004332">
    <property type="term" value="F:fructose-bisphosphate aldolase activity"/>
    <property type="evidence" value="ECO:0007669"/>
    <property type="project" value="UniProtKB-EC"/>
</dbReference>
<dbReference type="OrthoDB" id="9803995at2"/>
<evidence type="ECO:0000256" key="10">
    <source>
        <dbReference type="ARBA" id="ARBA00023239"/>
    </source>
</evidence>
<dbReference type="NCBIfam" id="TIGR00167">
    <property type="entry name" value="cbbA"/>
    <property type="match status" value="1"/>
</dbReference>
<evidence type="ECO:0000313" key="15">
    <source>
        <dbReference type="EMBL" id="GEQ00437.1"/>
    </source>
</evidence>
<reference evidence="16 17" key="1">
    <citation type="submission" date="2018-06" db="EMBL/GenBank/DDBJ databases">
        <authorList>
            <consortium name="Pathogen Informatics"/>
            <person name="Doyle S."/>
        </authorList>
    </citation>
    <scope>NUCLEOTIDE SEQUENCE [LARGE SCALE GENOMIC DNA]</scope>
    <source>
        <strain evidence="16 17">NCTC12413</strain>
    </source>
</reference>
<proteinExistence type="inferred from homology"/>
<evidence type="ECO:0000313" key="18">
    <source>
        <dbReference type="Proteomes" id="UP000321598"/>
    </source>
</evidence>
<dbReference type="GO" id="GO:0006096">
    <property type="term" value="P:glycolytic process"/>
    <property type="evidence" value="ECO:0007669"/>
    <property type="project" value="UniProtKB-UniPathway"/>
</dbReference>
<dbReference type="InterPro" id="IPR000771">
    <property type="entry name" value="FBA_II"/>
</dbReference>
<dbReference type="GO" id="GO:0008270">
    <property type="term" value="F:zinc ion binding"/>
    <property type="evidence" value="ECO:0007669"/>
    <property type="project" value="InterPro"/>
</dbReference>
<keyword evidence="8 14" id="KW-0862">Zinc</keyword>
<keyword evidence="9" id="KW-0324">Glycolysis</keyword>
<feature type="active site" description="Proton donor" evidence="12">
    <location>
        <position position="80"/>
    </location>
</feature>
<dbReference type="NCBIfam" id="TIGR01859">
    <property type="entry name" value="fruc_bis_ald"/>
    <property type="match status" value="1"/>
</dbReference>
<dbReference type="RefSeq" id="WP_021459534.1">
    <property type="nucleotide sequence ID" value="NZ_BKAV01000015.1"/>
</dbReference>
<accession>A0A380BUT5</accession>
<reference evidence="15 18" key="2">
    <citation type="submission" date="2019-07" db="EMBL/GenBank/DDBJ databases">
        <title>Whole genome shotgun sequence of Staphylococcus arlettae NBRC 109765.</title>
        <authorList>
            <person name="Hosoyama A."/>
            <person name="Uohara A."/>
            <person name="Ohji S."/>
            <person name="Ichikawa N."/>
        </authorList>
    </citation>
    <scope>NUCLEOTIDE SEQUENCE [LARGE SCALE GENOMIC DNA]</scope>
    <source>
        <strain evidence="15 18">NBRC 109765</strain>
    </source>
</reference>
<comment type="similarity">
    <text evidence="4">Belongs to the class II fructose-bisphosphate aldolase family.</text>
</comment>
<dbReference type="InterPro" id="IPR050246">
    <property type="entry name" value="Class_II_FBP_aldolase"/>
</dbReference>
<dbReference type="PROSITE" id="PS00806">
    <property type="entry name" value="ALDOLASE_CLASS_II_2"/>
    <property type="match status" value="1"/>
</dbReference>
<evidence type="ECO:0000256" key="1">
    <source>
        <dbReference type="ARBA" id="ARBA00000441"/>
    </source>
</evidence>
<dbReference type="UniPathway" id="UPA00109">
    <property type="reaction ID" value="UER00183"/>
</dbReference>
<dbReference type="Pfam" id="PF01116">
    <property type="entry name" value="F_bP_aldolase"/>
    <property type="match status" value="1"/>
</dbReference>
<evidence type="ECO:0000256" key="11">
    <source>
        <dbReference type="ARBA" id="ARBA00031804"/>
    </source>
</evidence>
<feature type="binding site" evidence="13">
    <location>
        <begin position="204"/>
        <end position="206"/>
    </location>
    <ligand>
        <name>dihydroxyacetone phosphate</name>
        <dbReference type="ChEBI" id="CHEBI:57642"/>
    </ligand>
</feature>
<feature type="binding site" evidence="14">
    <location>
        <position position="102"/>
    </location>
    <ligand>
        <name>Zn(2+)</name>
        <dbReference type="ChEBI" id="CHEBI:29105"/>
        <label>2</label>
    </ligand>
</feature>
<dbReference type="GO" id="GO:0030388">
    <property type="term" value="P:fructose 1,6-bisphosphate metabolic process"/>
    <property type="evidence" value="ECO:0007669"/>
    <property type="project" value="InterPro"/>
</dbReference>
<feature type="binding site" evidence="14">
    <location>
        <position position="203"/>
    </location>
    <ligand>
        <name>Zn(2+)</name>
        <dbReference type="ChEBI" id="CHEBI:29105"/>
        <label>1</label>
        <note>catalytic</note>
    </ligand>
</feature>
<evidence type="ECO:0000256" key="2">
    <source>
        <dbReference type="ARBA" id="ARBA00002181"/>
    </source>
</evidence>
<evidence type="ECO:0000256" key="3">
    <source>
        <dbReference type="ARBA" id="ARBA00004714"/>
    </source>
</evidence>
<gene>
    <name evidence="16" type="primary">iolJ</name>
    <name evidence="16" type="ORF">NCTC12413_00165</name>
    <name evidence="15" type="ORF">SAR03_14740</name>
</gene>
<evidence type="ECO:0000313" key="16">
    <source>
        <dbReference type="EMBL" id="SUJ07650.1"/>
    </source>
</evidence>
<feature type="binding site" evidence="14">
    <location>
        <position position="175"/>
    </location>
    <ligand>
        <name>Zn(2+)</name>
        <dbReference type="ChEBI" id="CHEBI:29105"/>
        <label>1</label>
        <note>catalytic</note>
    </ligand>
</feature>
<evidence type="ECO:0000313" key="17">
    <source>
        <dbReference type="Proteomes" id="UP000254956"/>
    </source>
</evidence>
<feature type="binding site" evidence="14">
    <location>
        <position position="81"/>
    </location>
    <ligand>
        <name>Zn(2+)</name>
        <dbReference type="ChEBI" id="CHEBI:29105"/>
        <label>1</label>
        <note>catalytic</note>
    </ligand>
</feature>
<dbReference type="STRING" id="1212545.SARL_06199"/>
<evidence type="ECO:0000256" key="5">
    <source>
        <dbReference type="ARBA" id="ARBA00013068"/>
    </source>
</evidence>
<feature type="binding site" evidence="13">
    <location>
        <begin position="225"/>
        <end position="228"/>
    </location>
    <ligand>
        <name>dihydroxyacetone phosphate</name>
        <dbReference type="ChEBI" id="CHEBI:57642"/>
    </ligand>
</feature>